<feature type="region of interest" description="Disordered" evidence="9">
    <location>
        <begin position="471"/>
        <end position="513"/>
    </location>
</feature>
<feature type="domain" description="Ammonium transporter AmtB-like" evidence="10">
    <location>
        <begin position="21"/>
        <end position="425"/>
    </location>
</feature>
<dbReference type="EMBL" id="KI925454">
    <property type="protein sequence ID" value="ETW87679.1"/>
    <property type="molecule type" value="Genomic_DNA"/>
</dbReference>
<feature type="transmembrane region" description="Helical" evidence="8">
    <location>
        <begin position="293"/>
        <end position="312"/>
    </location>
</feature>
<feature type="transmembrane region" description="Helical" evidence="8">
    <location>
        <begin position="20"/>
        <end position="41"/>
    </location>
</feature>
<dbReference type="PANTHER" id="PTHR43029">
    <property type="entry name" value="AMMONIUM TRANSPORTER MEP2"/>
    <property type="match status" value="1"/>
</dbReference>
<comment type="similarity">
    <text evidence="2 8">Belongs to the ammonia transporter channel (TC 1.A.11.2) family.</text>
</comment>
<dbReference type="KEGG" id="hir:HETIRDRAFT_99999"/>
<dbReference type="AlphaFoldDB" id="W4KPN4"/>
<organism evidence="11 12">
    <name type="scientific">Heterobasidion irregulare (strain TC 32-1)</name>
    <dbReference type="NCBI Taxonomy" id="747525"/>
    <lineage>
        <taxon>Eukaryota</taxon>
        <taxon>Fungi</taxon>
        <taxon>Dikarya</taxon>
        <taxon>Basidiomycota</taxon>
        <taxon>Agaricomycotina</taxon>
        <taxon>Agaricomycetes</taxon>
        <taxon>Russulales</taxon>
        <taxon>Bondarzewiaceae</taxon>
        <taxon>Heterobasidion</taxon>
        <taxon>Heterobasidion annosum species complex</taxon>
    </lineage>
</organism>
<dbReference type="GeneID" id="20678928"/>
<comment type="subcellular location">
    <subcellularLocation>
        <location evidence="8">Cell membrane</location>
        <topology evidence="8">Multi-pass membrane protein</topology>
    </subcellularLocation>
    <subcellularLocation>
        <location evidence="1">Membrane</location>
        <topology evidence="1">Multi-pass membrane protein</topology>
    </subcellularLocation>
</comment>
<dbReference type="PANTHER" id="PTHR43029:SF4">
    <property type="entry name" value="AMMONIUM TRANSPORTER MEP1-RELATED"/>
    <property type="match status" value="1"/>
</dbReference>
<evidence type="ECO:0000256" key="6">
    <source>
        <dbReference type="ARBA" id="ARBA00023136"/>
    </source>
</evidence>
<dbReference type="eggNOG" id="KOG0682">
    <property type="taxonomic scope" value="Eukaryota"/>
</dbReference>
<dbReference type="RefSeq" id="XP_009541548.1">
    <property type="nucleotide sequence ID" value="XM_009543253.1"/>
</dbReference>
<keyword evidence="7 8" id="KW-0924">Ammonia transport</keyword>
<dbReference type="InterPro" id="IPR001905">
    <property type="entry name" value="Ammonium_transpt"/>
</dbReference>
<feature type="transmembrane region" description="Helical" evidence="8">
    <location>
        <begin position="269"/>
        <end position="287"/>
    </location>
</feature>
<dbReference type="STRING" id="747525.W4KPN4"/>
<keyword evidence="5 8" id="KW-1133">Transmembrane helix</keyword>
<feature type="transmembrane region" description="Helical" evidence="8">
    <location>
        <begin position="175"/>
        <end position="196"/>
    </location>
</feature>
<keyword evidence="6 8" id="KW-0472">Membrane</keyword>
<feature type="transmembrane region" description="Helical" evidence="8">
    <location>
        <begin position="372"/>
        <end position="393"/>
    </location>
</feature>
<feature type="transmembrane region" description="Helical" evidence="8">
    <location>
        <begin position="111"/>
        <end position="132"/>
    </location>
</feature>
<dbReference type="FunFam" id="1.10.3430.10:FF:000003">
    <property type="entry name" value="Ammonium transporter"/>
    <property type="match status" value="1"/>
</dbReference>
<dbReference type="PROSITE" id="PS01219">
    <property type="entry name" value="AMMONIUM_TRANSP"/>
    <property type="match status" value="1"/>
</dbReference>
<dbReference type="InParanoid" id="W4KPN4"/>
<dbReference type="GO" id="GO:0008519">
    <property type="term" value="F:ammonium channel activity"/>
    <property type="evidence" value="ECO:0007669"/>
    <property type="project" value="InterPro"/>
</dbReference>
<dbReference type="InterPro" id="IPR024041">
    <property type="entry name" value="NH4_transpt_AmtB-like_dom"/>
</dbReference>
<feature type="transmembrane region" description="Helical" evidence="8">
    <location>
        <begin position="53"/>
        <end position="71"/>
    </location>
</feature>
<dbReference type="FunCoup" id="W4KPN4">
    <property type="interactions" value="62"/>
</dbReference>
<dbReference type="InterPro" id="IPR029020">
    <property type="entry name" value="Ammonium/urea_transptr"/>
</dbReference>
<name>W4KPN4_HETIT</name>
<feature type="compositionally biased region" description="Basic and acidic residues" evidence="9">
    <location>
        <begin position="492"/>
        <end position="506"/>
    </location>
</feature>
<evidence type="ECO:0000256" key="5">
    <source>
        <dbReference type="ARBA" id="ARBA00022989"/>
    </source>
</evidence>
<dbReference type="HOGENOM" id="CLU_000445_33_0_1"/>
<evidence type="ECO:0000256" key="4">
    <source>
        <dbReference type="ARBA" id="ARBA00022692"/>
    </source>
</evidence>
<proteinExistence type="inferred from homology"/>
<dbReference type="Pfam" id="PF00909">
    <property type="entry name" value="Ammonium_transp"/>
    <property type="match status" value="1"/>
</dbReference>
<sequence length="513" mass="54883">MSATPSISARDQSQFDRGDVAFIILAGALVSFMIPGLAFLYSGLSRRKSALSLIWAVSAANAVVIFHWFFWGYSLAFSSSATNGFIGNLGNFGLMNVLDAPSPGSPLIPELLYSFYQMEFACVTVCILMGGLAERGRVLPAMVFTFIWMTIVYCPLACWAWSAHGWGLSWGVLDYAGGGPVEIGSGVAGLAYSWVLGRRGEKELLNFRPHNVSMVNLGTFILWFGWLGFNAGSAFGANLRAVVAAWNSMLAAACGGLVWCLLDFRYERKWSMVGFCSGTIAGLVAATPASGFIPTWAAVIMGIVTGAVCNYATKVKFLVRIDDALDLFAEHAVGGIIGLLFNALFARSDIIALDGVNTAVPGGWLDHNYKQLYIQFAYVCATCSYTFVVTALITKCVNSIPGLHLRASEEAEALGMDEDQIGEFATDYIEVRRDYTDWTARPDLAISSEKIPPGAADVGAHAHPVVGGDRHGVPDAQLYAHGSGNNNGNGAVDDHDAESGSSSEKKKCARASC</sequence>
<dbReference type="Proteomes" id="UP000030671">
    <property type="component" value="Unassembled WGS sequence"/>
</dbReference>
<feature type="transmembrane region" description="Helical" evidence="8">
    <location>
        <begin position="324"/>
        <end position="345"/>
    </location>
</feature>
<evidence type="ECO:0000256" key="9">
    <source>
        <dbReference type="SAM" id="MobiDB-lite"/>
    </source>
</evidence>
<evidence type="ECO:0000256" key="2">
    <source>
        <dbReference type="ARBA" id="ARBA00005887"/>
    </source>
</evidence>
<dbReference type="SUPFAM" id="SSF111352">
    <property type="entry name" value="Ammonium transporter"/>
    <property type="match status" value="1"/>
</dbReference>
<evidence type="ECO:0000313" key="11">
    <source>
        <dbReference type="EMBL" id="ETW87679.1"/>
    </source>
</evidence>
<keyword evidence="4 8" id="KW-0812">Transmembrane</keyword>
<dbReference type="InterPro" id="IPR018047">
    <property type="entry name" value="Ammonium_transpt_CS"/>
</dbReference>
<evidence type="ECO:0000313" key="12">
    <source>
        <dbReference type="Proteomes" id="UP000030671"/>
    </source>
</evidence>
<feature type="transmembrane region" description="Helical" evidence="8">
    <location>
        <begin position="243"/>
        <end position="262"/>
    </location>
</feature>
<evidence type="ECO:0000256" key="1">
    <source>
        <dbReference type="ARBA" id="ARBA00004141"/>
    </source>
</evidence>
<reference evidence="11 12" key="1">
    <citation type="journal article" date="2012" name="New Phytol.">
        <title>Insight into trade-off between wood decay and parasitism from the genome of a fungal forest pathogen.</title>
        <authorList>
            <person name="Olson A."/>
            <person name="Aerts A."/>
            <person name="Asiegbu F."/>
            <person name="Belbahri L."/>
            <person name="Bouzid O."/>
            <person name="Broberg A."/>
            <person name="Canback B."/>
            <person name="Coutinho P.M."/>
            <person name="Cullen D."/>
            <person name="Dalman K."/>
            <person name="Deflorio G."/>
            <person name="van Diepen L.T."/>
            <person name="Dunand C."/>
            <person name="Duplessis S."/>
            <person name="Durling M."/>
            <person name="Gonthier P."/>
            <person name="Grimwood J."/>
            <person name="Fossdal C.G."/>
            <person name="Hansson D."/>
            <person name="Henrissat B."/>
            <person name="Hietala A."/>
            <person name="Himmelstrand K."/>
            <person name="Hoffmeister D."/>
            <person name="Hogberg N."/>
            <person name="James T.Y."/>
            <person name="Karlsson M."/>
            <person name="Kohler A."/>
            <person name="Kues U."/>
            <person name="Lee Y.H."/>
            <person name="Lin Y.C."/>
            <person name="Lind M."/>
            <person name="Lindquist E."/>
            <person name="Lombard V."/>
            <person name="Lucas S."/>
            <person name="Lunden K."/>
            <person name="Morin E."/>
            <person name="Murat C."/>
            <person name="Park J."/>
            <person name="Raffaello T."/>
            <person name="Rouze P."/>
            <person name="Salamov A."/>
            <person name="Schmutz J."/>
            <person name="Solheim H."/>
            <person name="Stahlberg J."/>
            <person name="Velez H."/>
            <person name="de Vries R.P."/>
            <person name="Wiebenga A."/>
            <person name="Woodward S."/>
            <person name="Yakovlev I."/>
            <person name="Garbelotto M."/>
            <person name="Martin F."/>
            <person name="Grigoriev I.V."/>
            <person name="Stenlid J."/>
        </authorList>
    </citation>
    <scope>NUCLEOTIDE SEQUENCE [LARGE SCALE GENOMIC DNA]</scope>
    <source>
        <strain evidence="11 12">TC 32-1</strain>
    </source>
</reference>
<dbReference type="NCBIfam" id="TIGR00836">
    <property type="entry name" value="amt"/>
    <property type="match status" value="1"/>
</dbReference>
<evidence type="ECO:0000256" key="3">
    <source>
        <dbReference type="ARBA" id="ARBA00022448"/>
    </source>
</evidence>
<keyword evidence="12" id="KW-1185">Reference proteome</keyword>
<evidence type="ECO:0000256" key="8">
    <source>
        <dbReference type="RuleBase" id="RU362002"/>
    </source>
</evidence>
<dbReference type="OrthoDB" id="534912at2759"/>
<dbReference type="GO" id="GO:0005886">
    <property type="term" value="C:plasma membrane"/>
    <property type="evidence" value="ECO:0007669"/>
    <property type="project" value="UniProtKB-SubCell"/>
</dbReference>
<accession>W4KPN4</accession>
<gene>
    <name evidence="11" type="ORF">HETIRDRAFT_99999</name>
</gene>
<keyword evidence="3 8" id="KW-0813">Transport</keyword>
<evidence type="ECO:0000256" key="7">
    <source>
        <dbReference type="ARBA" id="ARBA00023177"/>
    </source>
</evidence>
<evidence type="ECO:0000259" key="10">
    <source>
        <dbReference type="Pfam" id="PF00909"/>
    </source>
</evidence>
<protein>
    <recommendedName>
        <fullName evidence="8">Ammonium transporter</fullName>
    </recommendedName>
</protein>
<feature type="transmembrane region" description="Helical" evidence="8">
    <location>
        <begin position="139"/>
        <end position="163"/>
    </location>
</feature>
<dbReference type="Gene3D" id="1.10.3430.10">
    <property type="entry name" value="Ammonium transporter AmtB like domains"/>
    <property type="match status" value="1"/>
</dbReference>